<sequence length="112" mass="12328">MAYQHGIVDVSLRNSQPLISLFLFYFSFTDFNSILGKVAHKVAFLQIHKHLSTHLDSPTQVDLSHHSKVDDLSFSQSESQETAGLNRHGEVVLMGVSSSDSDRVTVIGEDAG</sequence>
<protein>
    <submittedName>
        <fullName evidence="1">Uncharacterized protein</fullName>
    </submittedName>
</protein>
<reference evidence="1 2" key="1">
    <citation type="journal article" date="2018" name="BMC Genomics">
        <title>Comparative genome analyses reveal sequence features reflecting distinct modes of host-adaptation between dicot and monocot powdery mildew.</title>
        <authorList>
            <person name="Wu Y."/>
            <person name="Ma X."/>
            <person name="Pan Z."/>
            <person name="Kale S.D."/>
            <person name="Song Y."/>
            <person name="King H."/>
            <person name="Zhang Q."/>
            <person name="Presley C."/>
            <person name="Deng X."/>
            <person name="Wei C.I."/>
            <person name="Xiao S."/>
        </authorList>
    </citation>
    <scope>NUCLEOTIDE SEQUENCE [LARGE SCALE GENOMIC DNA]</scope>
    <source>
        <strain evidence="1">UMSG2</strain>
    </source>
</reference>
<dbReference type="EMBL" id="MCFK01004955">
    <property type="protein sequence ID" value="RKF60590.1"/>
    <property type="molecule type" value="Genomic_DNA"/>
</dbReference>
<organism evidence="1 2">
    <name type="scientific">Erysiphe neolycopersici</name>
    <dbReference type="NCBI Taxonomy" id="212602"/>
    <lineage>
        <taxon>Eukaryota</taxon>
        <taxon>Fungi</taxon>
        <taxon>Dikarya</taxon>
        <taxon>Ascomycota</taxon>
        <taxon>Pezizomycotina</taxon>
        <taxon>Leotiomycetes</taxon>
        <taxon>Erysiphales</taxon>
        <taxon>Erysiphaceae</taxon>
        <taxon>Erysiphe</taxon>
    </lineage>
</organism>
<name>A0A420HT37_9PEZI</name>
<accession>A0A420HT37</accession>
<feature type="non-terminal residue" evidence="1">
    <location>
        <position position="112"/>
    </location>
</feature>
<comment type="caution">
    <text evidence="1">The sequence shown here is derived from an EMBL/GenBank/DDBJ whole genome shotgun (WGS) entry which is preliminary data.</text>
</comment>
<gene>
    <name evidence="1" type="ORF">OnM2_049067</name>
</gene>
<dbReference type="AlphaFoldDB" id="A0A420HT37"/>
<proteinExistence type="predicted"/>
<keyword evidence="2" id="KW-1185">Reference proteome</keyword>
<dbReference type="Proteomes" id="UP000286134">
    <property type="component" value="Unassembled WGS sequence"/>
</dbReference>
<evidence type="ECO:0000313" key="1">
    <source>
        <dbReference type="EMBL" id="RKF60590.1"/>
    </source>
</evidence>
<evidence type="ECO:0000313" key="2">
    <source>
        <dbReference type="Proteomes" id="UP000286134"/>
    </source>
</evidence>